<keyword evidence="2" id="KW-1185">Reference proteome</keyword>
<accession>A0ACC3SDS6</accession>
<evidence type="ECO:0000313" key="2">
    <source>
        <dbReference type="Proteomes" id="UP001320706"/>
    </source>
</evidence>
<protein>
    <submittedName>
        <fullName evidence="1">Uncharacterized protein</fullName>
    </submittedName>
</protein>
<dbReference type="EMBL" id="JAMKPW020000030">
    <property type="protein sequence ID" value="KAK8203411.1"/>
    <property type="molecule type" value="Genomic_DNA"/>
</dbReference>
<organism evidence="1 2">
    <name type="scientific">Zalaria obscura</name>
    <dbReference type="NCBI Taxonomy" id="2024903"/>
    <lineage>
        <taxon>Eukaryota</taxon>
        <taxon>Fungi</taxon>
        <taxon>Dikarya</taxon>
        <taxon>Ascomycota</taxon>
        <taxon>Pezizomycotina</taxon>
        <taxon>Dothideomycetes</taxon>
        <taxon>Dothideomycetidae</taxon>
        <taxon>Dothideales</taxon>
        <taxon>Zalariaceae</taxon>
        <taxon>Zalaria</taxon>
    </lineage>
</organism>
<gene>
    <name evidence="1" type="ORF">M8818_005302</name>
</gene>
<name>A0ACC3SDS6_9PEZI</name>
<proteinExistence type="predicted"/>
<evidence type="ECO:0000313" key="1">
    <source>
        <dbReference type="EMBL" id="KAK8203411.1"/>
    </source>
</evidence>
<comment type="caution">
    <text evidence="1">The sequence shown here is derived from an EMBL/GenBank/DDBJ whole genome shotgun (WGS) entry which is preliminary data.</text>
</comment>
<reference evidence="1" key="1">
    <citation type="submission" date="2024-02" db="EMBL/GenBank/DDBJ databases">
        <title>Metagenome Assembled Genome of Zalaria obscura JY119.</title>
        <authorList>
            <person name="Vighnesh L."/>
            <person name="Jagadeeshwari U."/>
            <person name="Venkata Ramana C."/>
            <person name="Sasikala C."/>
        </authorList>
    </citation>
    <scope>NUCLEOTIDE SEQUENCE</scope>
    <source>
        <strain evidence="1">JY119</strain>
    </source>
</reference>
<dbReference type="Proteomes" id="UP001320706">
    <property type="component" value="Unassembled WGS sequence"/>
</dbReference>
<sequence length="446" mass="48300">MADDACAWPGVERGVMAGIIGADNQFGKDFGHPTAGLQGTILAVYEVGACAGSLCTVVFGDALGRRRTILIGTIVQIIGTVIQVTAWNVPQIIVGRIVTGLGVGALTSTIPTYQSETCPPKNRGKVVAIDCTVTLVGVVLAYWAVIARLAGKNVPLDNPEVKLLHEEIQEAIELESAGGPFQFKELLTGGKIQNLRRILLCIGVDGFSQLSGINLITYYAPVIFQSIGLSRDLSLLIAGFNATEYLLASLIPIWIIERVGRRQLMLTGSTGQALSMMVLAICVKDGSKAAGYVACVCLFMFNTFFSWGWLTTPWLYAPEVCTLRIRQKGAAFASAAFWICNFIVVEITPIAISTIGWKTYILFMCTNAAIVPTVYLFFPETTNMPLECADHLFESGGFTKGAHRGKAHVKEVIERYNIAHEQGRQSPPEGMEILEVHEHGDGKEKV</sequence>